<dbReference type="KEGG" id="gau:GAU_3331"/>
<accession>C1ACZ6</accession>
<keyword evidence="3" id="KW-1185">Reference proteome</keyword>
<keyword evidence="1" id="KW-0732">Signal</keyword>
<dbReference type="HOGENOM" id="CLU_1014736_0_0_0"/>
<gene>
    <name evidence="2" type="ordered locus">GAU_3331</name>
</gene>
<dbReference type="GO" id="GO:0008081">
    <property type="term" value="F:phosphoric diester hydrolase activity"/>
    <property type="evidence" value="ECO:0007669"/>
    <property type="project" value="InterPro"/>
</dbReference>
<proteinExistence type="predicted"/>
<feature type="signal peptide" evidence="1">
    <location>
        <begin position="1"/>
        <end position="27"/>
    </location>
</feature>
<evidence type="ECO:0000256" key="1">
    <source>
        <dbReference type="SAM" id="SignalP"/>
    </source>
</evidence>
<dbReference type="EMBL" id="AP009153">
    <property type="protein sequence ID" value="BAH40373.1"/>
    <property type="molecule type" value="Genomic_DNA"/>
</dbReference>
<dbReference type="GO" id="GO:0006629">
    <property type="term" value="P:lipid metabolic process"/>
    <property type="evidence" value="ECO:0007669"/>
    <property type="project" value="InterPro"/>
</dbReference>
<evidence type="ECO:0000313" key="3">
    <source>
        <dbReference type="Proteomes" id="UP000002209"/>
    </source>
</evidence>
<feature type="chain" id="PRO_5002906563" evidence="1">
    <location>
        <begin position="28"/>
        <end position="274"/>
    </location>
</feature>
<dbReference type="AlphaFoldDB" id="C1ACZ6"/>
<dbReference type="STRING" id="379066.GAU_3331"/>
<reference evidence="3" key="1">
    <citation type="submission" date="2006-03" db="EMBL/GenBank/DDBJ databases">
        <title>Complete genome sequence of Gemmatimonas aurantiaca T-27 that represents a novel phylum Gemmatimonadetes.</title>
        <authorList>
            <person name="Takasaki K."/>
            <person name="Ichikawa N."/>
            <person name="Miura H."/>
            <person name="Matsushita S."/>
            <person name="Watanabe Y."/>
            <person name="Oguchi A."/>
            <person name="Ankai A."/>
            <person name="Yashiro I."/>
            <person name="Takahashi M."/>
            <person name="Terui Y."/>
            <person name="Fukui S."/>
            <person name="Yokoyama H."/>
            <person name="Tanikawa S."/>
            <person name="Hanada S."/>
            <person name="Kamagata Y."/>
            <person name="Fujita N."/>
        </authorList>
    </citation>
    <scope>NUCLEOTIDE SEQUENCE [LARGE SCALE GENOMIC DNA]</scope>
    <source>
        <strain evidence="3">T-27 / DSM 14586 / JCM 11422 / NBRC 100505</strain>
    </source>
</reference>
<name>C1ACZ6_GEMAT</name>
<sequence length="274" mass="30003">MTPVCRWLMAAVLGCSAGMALSRDAHAQAACPVAALSAYSHNDYERPHPLEDALALGFRGVEVDLFLVDGELRIGHDRRAARSGGTLDSVYLAPLAALVDRCGPWGAVVDRPFLLALEIKEQSPATYDALMAVLRRYRHLWVRDEAGGTRVALDVVLVGWHPPPNGTRVDSLPGIQYRLSRAEPVDAAVLDPRVRLLSVDYGKTMGRWWRRSITRARWFDAIRASKAAVPDRLLRVHNVPQNADVYAALFAAGVDLIGTKQPESTAGLIRPSAR</sequence>
<dbReference type="Proteomes" id="UP000002209">
    <property type="component" value="Chromosome"/>
</dbReference>
<protein>
    <submittedName>
        <fullName evidence="2">Uncharacterized protein</fullName>
    </submittedName>
</protein>
<dbReference type="eggNOG" id="COG0613">
    <property type="taxonomic scope" value="Bacteria"/>
</dbReference>
<dbReference type="SUPFAM" id="SSF51695">
    <property type="entry name" value="PLC-like phosphodiesterases"/>
    <property type="match status" value="1"/>
</dbReference>
<dbReference type="InterPro" id="IPR017946">
    <property type="entry name" value="PLC-like_Pdiesterase_TIM-brl"/>
</dbReference>
<organism evidence="2 3">
    <name type="scientific">Gemmatimonas aurantiaca (strain DSM 14586 / JCM 11422 / NBRC 100505 / T-27)</name>
    <dbReference type="NCBI Taxonomy" id="379066"/>
    <lineage>
        <taxon>Bacteria</taxon>
        <taxon>Pseudomonadati</taxon>
        <taxon>Gemmatimonadota</taxon>
        <taxon>Gemmatimonadia</taxon>
        <taxon>Gemmatimonadales</taxon>
        <taxon>Gemmatimonadaceae</taxon>
        <taxon>Gemmatimonas</taxon>
    </lineage>
</organism>
<evidence type="ECO:0000313" key="2">
    <source>
        <dbReference type="EMBL" id="BAH40373.1"/>
    </source>
</evidence>